<dbReference type="Pfam" id="PF00551">
    <property type="entry name" value="Formyl_trans_N"/>
    <property type="match status" value="1"/>
</dbReference>
<dbReference type="EMBL" id="QFNK01000135">
    <property type="protein sequence ID" value="PZO85775.1"/>
    <property type="molecule type" value="Genomic_DNA"/>
</dbReference>
<organism evidence="3 4">
    <name type="scientific">Micavibrio aeruginosavorus</name>
    <dbReference type="NCBI Taxonomy" id="349221"/>
    <lineage>
        <taxon>Bacteria</taxon>
        <taxon>Pseudomonadati</taxon>
        <taxon>Bdellovibrionota</taxon>
        <taxon>Bdellovibrionia</taxon>
        <taxon>Bdellovibrionales</taxon>
        <taxon>Pseudobdellovibrionaceae</taxon>
        <taxon>Micavibrio</taxon>
    </lineage>
</organism>
<evidence type="ECO:0000256" key="1">
    <source>
        <dbReference type="SAM" id="MobiDB-lite"/>
    </source>
</evidence>
<name>A0A2W5BRH7_9BACT</name>
<gene>
    <name evidence="3" type="ORF">DI626_07075</name>
</gene>
<feature type="region of interest" description="Disordered" evidence="1">
    <location>
        <begin position="311"/>
        <end position="333"/>
    </location>
</feature>
<proteinExistence type="predicted"/>
<dbReference type="Gene3D" id="3.40.50.12230">
    <property type="match status" value="1"/>
</dbReference>
<evidence type="ECO:0000313" key="3">
    <source>
        <dbReference type="EMBL" id="PZO85775.1"/>
    </source>
</evidence>
<dbReference type="Proteomes" id="UP000249557">
    <property type="component" value="Unassembled WGS sequence"/>
</dbReference>
<feature type="domain" description="Formyl transferase N-terminal" evidence="2">
    <location>
        <begin position="121"/>
        <end position="194"/>
    </location>
</feature>
<evidence type="ECO:0000313" key="4">
    <source>
        <dbReference type="Proteomes" id="UP000249557"/>
    </source>
</evidence>
<accession>A0A2W5BRH7</accession>
<reference evidence="3 4" key="1">
    <citation type="submission" date="2017-08" db="EMBL/GenBank/DDBJ databases">
        <title>Infants hospitalized years apart are colonized by the same room-sourced microbial strains.</title>
        <authorList>
            <person name="Brooks B."/>
            <person name="Olm M.R."/>
            <person name="Firek B.A."/>
            <person name="Baker R."/>
            <person name="Thomas B.C."/>
            <person name="Morowitz M.J."/>
            <person name="Banfield J.F."/>
        </authorList>
    </citation>
    <scope>NUCLEOTIDE SEQUENCE [LARGE SCALE GENOMIC DNA]</scope>
    <source>
        <strain evidence="3">S2_018_000_R2_104</strain>
    </source>
</reference>
<dbReference type="InterPro" id="IPR036477">
    <property type="entry name" value="Formyl_transf_N_sf"/>
</dbReference>
<protein>
    <recommendedName>
        <fullName evidence="2">Formyl transferase N-terminal domain-containing protein</fullName>
    </recommendedName>
</protein>
<comment type="caution">
    <text evidence="3">The sequence shown here is derived from an EMBL/GenBank/DDBJ whole genome shotgun (WGS) entry which is preliminary data.</text>
</comment>
<dbReference type="InterPro" id="IPR002376">
    <property type="entry name" value="Formyl_transf_N"/>
</dbReference>
<dbReference type="SUPFAM" id="SSF53328">
    <property type="entry name" value="Formyltransferase"/>
    <property type="match status" value="1"/>
</dbReference>
<evidence type="ECO:0000259" key="2">
    <source>
        <dbReference type="Pfam" id="PF00551"/>
    </source>
</evidence>
<sequence>MNRGKVALFIGADITAHLVLNKIVPEFKNAGYTPVVYLPKHKASPKANQPELREAAFYERHLTNNVVYPFLEKNPAKNPDFLSPSALAEKEKVHLEYIDNVNDVNFVTRLKNDAAYVGALSVRCFQIFKPEIINVFKEREFFLNSHPGVLPTYKGVLSTVRAMASAEREYGWTLHEVDEGIDTGDILWVKAKKMDLSKTGLMANIDMAMIGADSIKRAIDELKEGNVLKGYPQDSSKGAYYSYPTREELNEWNSIGLRLADAEETRNVLVEKFSNATTPHGKKLSAEIEKAIDCWKLEQSEQAPCFASMFSPPMNTLPPPRKRPSTSNQIVPA</sequence>
<dbReference type="AlphaFoldDB" id="A0A2W5BRH7"/>